<comment type="subcellular location">
    <subcellularLocation>
        <location evidence="1">Membrane</location>
        <topology evidence="1">Lipid-anchor</topology>
    </subcellularLocation>
</comment>
<evidence type="ECO:0000256" key="6">
    <source>
        <dbReference type="ARBA" id="ARBA00023139"/>
    </source>
</evidence>
<evidence type="ECO:0000256" key="4">
    <source>
        <dbReference type="ARBA" id="ARBA00022729"/>
    </source>
</evidence>
<keyword evidence="6" id="KW-0564">Palmitate</keyword>
<dbReference type="Proteomes" id="UP001057134">
    <property type="component" value="Chromosome"/>
</dbReference>
<feature type="domain" description="Spore germination protein N-terminal" evidence="9">
    <location>
        <begin position="22"/>
        <end position="197"/>
    </location>
</feature>
<keyword evidence="11" id="KW-1185">Reference proteome</keyword>
<keyword evidence="5" id="KW-0472">Membrane</keyword>
<evidence type="ECO:0000256" key="5">
    <source>
        <dbReference type="ARBA" id="ARBA00023136"/>
    </source>
</evidence>
<keyword evidence="3" id="KW-0309">Germination</keyword>
<dbReference type="InterPro" id="IPR038501">
    <property type="entry name" value="Spore_GerAC_C_sf"/>
</dbReference>
<dbReference type="Pfam" id="PF25198">
    <property type="entry name" value="Spore_GerAC_N"/>
    <property type="match status" value="1"/>
</dbReference>
<gene>
    <name evidence="10" type="primary">gerBC_10</name>
    <name evidence="10" type="ORF">SK3146_04581</name>
</gene>
<evidence type="ECO:0000256" key="2">
    <source>
        <dbReference type="ARBA" id="ARBA00007886"/>
    </source>
</evidence>
<dbReference type="PANTHER" id="PTHR35789">
    <property type="entry name" value="SPORE GERMINATION PROTEIN B3"/>
    <property type="match status" value="1"/>
</dbReference>
<keyword evidence="4" id="KW-0732">Signal</keyword>
<sequence length="378" mass="43131">MRARWKASWVLPIVFLLTGCWDSHNVEKVNYIAALGIDYEKPNYVIYGQMLDFGSVAKQEAAQNREQANIWLGRGEGETMNIAMNALYNTAQQRIIWSHVTTILIGERALKQGVDSFLDATVRFREIRFTPWVFGTKLAVKDILTTPAFFNLSPLETISHAPVENYRQRSWIVPLNYMTFLADYQEPAKTVILPSLSIDPAQWTKLKQPSPKLEWDGAYVLSKKKTKGKLNLEDLEGLRWLEEKTVRTPLVVKDGDKTIGVVSLEKPKPVIRVLSASGHPRYELTVSLHGNIVELLRQTKEADFLAKAEQTVREEIRSTFEKGLSMNTDLLQLEYALYLARYKDWVKLSDEGALGLDKDSLERINVHILIEHSGMLKQ</sequence>
<protein>
    <submittedName>
        <fullName evidence="10">Spore germination protein B3</fullName>
    </submittedName>
</protein>
<keyword evidence="7" id="KW-0449">Lipoprotein</keyword>
<evidence type="ECO:0000259" key="8">
    <source>
        <dbReference type="Pfam" id="PF05504"/>
    </source>
</evidence>
<reference evidence="10" key="1">
    <citation type="submission" date="2018-02" db="EMBL/GenBank/DDBJ databases">
        <authorList>
            <person name="Kim S.-K."/>
            <person name="Jung H.-I."/>
            <person name="Lee S.-W."/>
        </authorList>
    </citation>
    <scope>NUCLEOTIDE SEQUENCE</scope>
    <source>
        <strain evidence="10">SK3146</strain>
    </source>
</reference>
<dbReference type="InterPro" id="IPR008844">
    <property type="entry name" value="Spore_GerAC-like"/>
</dbReference>
<comment type="similarity">
    <text evidence="2">Belongs to the GerABKC lipoprotein family.</text>
</comment>
<name>A0ABY4RTI8_9BACL</name>
<dbReference type="RefSeq" id="WP_249860950.1">
    <property type="nucleotide sequence ID" value="NZ_CP027059.1"/>
</dbReference>
<dbReference type="InterPro" id="IPR046953">
    <property type="entry name" value="Spore_GerAC-like_C"/>
</dbReference>
<dbReference type="PANTHER" id="PTHR35789:SF1">
    <property type="entry name" value="SPORE GERMINATION PROTEIN B3"/>
    <property type="match status" value="1"/>
</dbReference>
<evidence type="ECO:0000256" key="3">
    <source>
        <dbReference type="ARBA" id="ARBA00022544"/>
    </source>
</evidence>
<evidence type="ECO:0000256" key="7">
    <source>
        <dbReference type="ARBA" id="ARBA00023288"/>
    </source>
</evidence>
<dbReference type="Gene3D" id="3.30.300.210">
    <property type="entry name" value="Nutrient germinant receptor protein C, domain 3"/>
    <property type="match status" value="1"/>
</dbReference>
<evidence type="ECO:0000313" key="10">
    <source>
        <dbReference type="EMBL" id="UQZ85292.1"/>
    </source>
</evidence>
<dbReference type="EMBL" id="CP027059">
    <property type="protein sequence ID" value="UQZ85292.1"/>
    <property type="molecule type" value="Genomic_DNA"/>
</dbReference>
<organism evidence="10 11">
    <name type="scientific">Paenibacillus konkukensis</name>
    <dbReference type="NCBI Taxonomy" id="2020716"/>
    <lineage>
        <taxon>Bacteria</taxon>
        <taxon>Bacillati</taxon>
        <taxon>Bacillota</taxon>
        <taxon>Bacilli</taxon>
        <taxon>Bacillales</taxon>
        <taxon>Paenibacillaceae</taxon>
        <taxon>Paenibacillus</taxon>
    </lineage>
</organism>
<evidence type="ECO:0000256" key="1">
    <source>
        <dbReference type="ARBA" id="ARBA00004635"/>
    </source>
</evidence>
<dbReference type="InterPro" id="IPR057336">
    <property type="entry name" value="GerAC_N"/>
</dbReference>
<dbReference type="NCBIfam" id="TIGR02887">
    <property type="entry name" value="spore_ger_x_C"/>
    <property type="match status" value="1"/>
</dbReference>
<reference evidence="10" key="2">
    <citation type="journal article" date="2021" name="J Anim Sci Technol">
        <title>Complete genome sequence of Paenibacillus konkukensis sp. nov. SK3146 as a potential probiotic strain.</title>
        <authorList>
            <person name="Jung H.I."/>
            <person name="Park S."/>
            <person name="Niu K.M."/>
            <person name="Lee S.W."/>
            <person name="Kothari D."/>
            <person name="Yi K.J."/>
            <person name="Kim S.K."/>
        </authorList>
    </citation>
    <scope>NUCLEOTIDE SEQUENCE</scope>
    <source>
        <strain evidence="10">SK3146</strain>
    </source>
</reference>
<evidence type="ECO:0000313" key="11">
    <source>
        <dbReference type="Proteomes" id="UP001057134"/>
    </source>
</evidence>
<proteinExistence type="inferred from homology"/>
<feature type="domain" description="Spore germination GerAC-like C-terminal" evidence="8">
    <location>
        <begin position="216"/>
        <end position="373"/>
    </location>
</feature>
<evidence type="ECO:0000259" key="9">
    <source>
        <dbReference type="Pfam" id="PF25198"/>
    </source>
</evidence>
<dbReference type="PROSITE" id="PS51257">
    <property type="entry name" value="PROKAR_LIPOPROTEIN"/>
    <property type="match status" value="1"/>
</dbReference>
<accession>A0ABY4RTI8</accession>
<dbReference type="Pfam" id="PF05504">
    <property type="entry name" value="Spore_GerAC"/>
    <property type="match status" value="1"/>
</dbReference>